<dbReference type="EMBL" id="JANLCM010000001">
    <property type="protein sequence ID" value="MCS5717794.1"/>
    <property type="molecule type" value="Genomic_DNA"/>
</dbReference>
<dbReference type="Pfam" id="PF00392">
    <property type="entry name" value="GntR"/>
    <property type="match status" value="1"/>
</dbReference>
<sequence>MAEYPGRGLHREVVEQLGLRIVRGDYPPGTRIDVEALEPELKVSKTVVREALRVIREKGLIDSWQKRGTFVTSRDSWKLLDTDVMMWRREARRDDDQLLSDLSQLRNAIEPAAAGLAASHRTPDDLAKLDAAFDAFRQAGENVDRLAAADLDFHLLILAATHNELFVRLDTVVIHALSARNRIQHHPGASWHDPVPDHRAVLEAIRQGSTPIAEAAMQYALRESDQDLTSGEPPLNPGSSDPRRY</sequence>
<dbReference type="InterPro" id="IPR011711">
    <property type="entry name" value="GntR_C"/>
</dbReference>
<dbReference type="PANTHER" id="PTHR43537:SF44">
    <property type="entry name" value="GNTR FAMILY REGULATORY PROTEIN"/>
    <property type="match status" value="1"/>
</dbReference>
<keyword evidence="3" id="KW-0804">Transcription</keyword>
<dbReference type="InterPro" id="IPR008920">
    <property type="entry name" value="TF_FadR/GntR_C"/>
</dbReference>
<gene>
    <name evidence="6" type="ORF">N1027_06555</name>
</gene>
<keyword evidence="7" id="KW-1185">Reference proteome</keyword>
<dbReference type="SUPFAM" id="SSF46785">
    <property type="entry name" value="Winged helix' DNA-binding domain"/>
    <property type="match status" value="1"/>
</dbReference>
<feature type="region of interest" description="Disordered" evidence="4">
    <location>
        <begin position="222"/>
        <end position="245"/>
    </location>
</feature>
<organism evidence="6 7">
    <name type="scientific">Herbiconiux aconitum</name>
    <dbReference type="NCBI Taxonomy" id="2970913"/>
    <lineage>
        <taxon>Bacteria</taxon>
        <taxon>Bacillati</taxon>
        <taxon>Actinomycetota</taxon>
        <taxon>Actinomycetes</taxon>
        <taxon>Micrococcales</taxon>
        <taxon>Microbacteriaceae</taxon>
        <taxon>Herbiconiux</taxon>
    </lineage>
</organism>
<feature type="domain" description="HTH gntR-type" evidence="5">
    <location>
        <begin position="7"/>
        <end position="74"/>
    </location>
</feature>
<evidence type="ECO:0000256" key="3">
    <source>
        <dbReference type="ARBA" id="ARBA00023163"/>
    </source>
</evidence>
<dbReference type="CDD" id="cd07377">
    <property type="entry name" value="WHTH_GntR"/>
    <property type="match status" value="1"/>
</dbReference>
<comment type="caution">
    <text evidence="6">The sequence shown here is derived from an EMBL/GenBank/DDBJ whole genome shotgun (WGS) entry which is preliminary data.</text>
</comment>
<keyword evidence="2" id="KW-0238">DNA-binding</keyword>
<reference evidence="6" key="1">
    <citation type="submission" date="2022-08" db="EMBL/GenBank/DDBJ databases">
        <authorList>
            <person name="Deng Y."/>
            <person name="Han X.-F."/>
            <person name="Zhang Y.-Q."/>
        </authorList>
    </citation>
    <scope>NUCLEOTIDE SEQUENCE</scope>
    <source>
        <strain evidence="6">CPCC 205763</strain>
    </source>
</reference>
<dbReference type="PROSITE" id="PS50949">
    <property type="entry name" value="HTH_GNTR"/>
    <property type="match status" value="1"/>
</dbReference>
<dbReference type="Gene3D" id="1.10.10.10">
    <property type="entry name" value="Winged helix-like DNA-binding domain superfamily/Winged helix DNA-binding domain"/>
    <property type="match status" value="1"/>
</dbReference>
<accession>A0ABT2GNK3</accession>
<dbReference type="Gene3D" id="1.20.120.530">
    <property type="entry name" value="GntR ligand-binding domain-like"/>
    <property type="match status" value="1"/>
</dbReference>
<dbReference type="SMART" id="SM00895">
    <property type="entry name" value="FCD"/>
    <property type="match status" value="1"/>
</dbReference>
<dbReference type="SUPFAM" id="SSF48008">
    <property type="entry name" value="GntR ligand-binding domain-like"/>
    <property type="match status" value="1"/>
</dbReference>
<evidence type="ECO:0000256" key="1">
    <source>
        <dbReference type="ARBA" id="ARBA00023015"/>
    </source>
</evidence>
<dbReference type="InterPro" id="IPR036388">
    <property type="entry name" value="WH-like_DNA-bd_sf"/>
</dbReference>
<protein>
    <submittedName>
        <fullName evidence="6">FadR family transcriptional regulator</fullName>
    </submittedName>
</protein>
<evidence type="ECO:0000259" key="5">
    <source>
        <dbReference type="PROSITE" id="PS50949"/>
    </source>
</evidence>
<dbReference type="InterPro" id="IPR000524">
    <property type="entry name" value="Tscrpt_reg_HTH_GntR"/>
</dbReference>
<evidence type="ECO:0000313" key="7">
    <source>
        <dbReference type="Proteomes" id="UP001165584"/>
    </source>
</evidence>
<proteinExistence type="predicted"/>
<name>A0ABT2GNK3_9MICO</name>
<evidence type="ECO:0000313" key="6">
    <source>
        <dbReference type="EMBL" id="MCS5717794.1"/>
    </source>
</evidence>
<dbReference type="Pfam" id="PF07729">
    <property type="entry name" value="FCD"/>
    <property type="match status" value="1"/>
</dbReference>
<dbReference type="RefSeq" id="WP_259506342.1">
    <property type="nucleotide sequence ID" value="NZ_JANLCM010000001.1"/>
</dbReference>
<keyword evidence="1" id="KW-0805">Transcription regulation</keyword>
<evidence type="ECO:0000256" key="4">
    <source>
        <dbReference type="SAM" id="MobiDB-lite"/>
    </source>
</evidence>
<dbReference type="PANTHER" id="PTHR43537">
    <property type="entry name" value="TRANSCRIPTIONAL REGULATOR, GNTR FAMILY"/>
    <property type="match status" value="1"/>
</dbReference>
<dbReference type="InterPro" id="IPR036390">
    <property type="entry name" value="WH_DNA-bd_sf"/>
</dbReference>
<evidence type="ECO:0000256" key="2">
    <source>
        <dbReference type="ARBA" id="ARBA00023125"/>
    </source>
</evidence>
<dbReference type="SMART" id="SM00345">
    <property type="entry name" value="HTH_GNTR"/>
    <property type="match status" value="1"/>
</dbReference>
<dbReference type="Proteomes" id="UP001165584">
    <property type="component" value="Unassembled WGS sequence"/>
</dbReference>